<comment type="caution">
    <text evidence="2">The sequence shown here is derived from an EMBL/GenBank/DDBJ whole genome shotgun (WGS) entry which is preliminary data.</text>
</comment>
<protein>
    <recommendedName>
        <fullName evidence="4">Transmembrane protein</fullName>
    </recommendedName>
</protein>
<evidence type="ECO:0000313" key="2">
    <source>
        <dbReference type="EMBL" id="EXU80889.1"/>
    </source>
</evidence>
<dbReference type="EMBL" id="JBOK01000005">
    <property type="protein sequence ID" value="EXU80889.1"/>
    <property type="molecule type" value="Genomic_DNA"/>
</dbReference>
<dbReference type="RefSeq" id="WP_042414996.1">
    <property type="nucleotide sequence ID" value="NZ_JBOK01000005.1"/>
</dbReference>
<keyword evidence="1" id="KW-0472">Membrane</keyword>
<proteinExistence type="predicted"/>
<dbReference type="Gene3D" id="3.40.30.10">
    <property type="entry name" value="Glutaredoxin"/>
    <property type="match status" value="1"/>
</dbReference>
<keyword evidence="1" id="KW-0812">Transmembrane</keyword>
<feature type="transmembrane region" description="Helical" evidence="1">
    <location>
        <begin position="42"/>
        <end position="62"/>
    </location>
</feature>
<keyword evidence="1" id="KW-1133">Transmembrane helix</keyword>
<evidence type="ECO:0000256" key="1">
    <source>
        <dbReference type="SAM" id="Phobius"/>
    </source>
</evidence>
<name>A0A014MS04_9BURK</name>
<dbReference type="STRING" id="225991.MA05_05960"/>
<sequence length="231" mass="25646">MSHNQTDLQPLGLTVHNPPSIQALRAQAHDAQRQRTGRWKMLAVLLVCAAPVVASYFTYYVIRPEGRRNFGELIEPQRALPVGLVARTLQGQEVPLAQLQGQWLLLSTAPGACDAACEQHLYLQRQLRESLGRDKDRVDWVWLIQDGQLPPARLQAALQSAQVLQVDAAALGAWLQPAAGHALSEHLYVIDPQGHWMLRFPAGLQAADAAKARRDLERLLRASSSWDQPGR</sequence>
<evidence type="ECO:0000313" key="3">
    <source>
        <dbReference type="Proteomes" id="UP000020766"/>
    </source>
</evidence>
<keyword evidence="3" id="KW-1185">Reference proteome</keyword>
<gene>
    <name evidence="2" type="ORF">AX13_14760</name>
</gene>
<accession>A0A014MS04</accession>
<dbReference type="Proteomes" id="UP000020766">
    <property type="component" value="Unassembled WGS sequence"/>
</dbReference>
<evidence type="ECO:0008006" key="4">
    <source>
        <dbReference type="Google" id="ProtNLM"/>
    </source>
</evidence>
<organism evidence="2 3">
    <name type="scientific">Comamonas aquatica DA1877</name>
    <dbReference type="NCBI Taxonomy" id="1457173"/>
    <lineage>
        <taxon>Bacteria</taxon>
        <taxon>Pseudomonadati</taxon>
        <taxon>Pseudomonadota</taxon>
        <taxon>Betaproteobacteria</taxon>
        <taxon>Burkholderiales</taxon>
        <taxon>Comamonadaceae</taxon>
        <taxon>Comamonas</taxon>
    </lineage>
</organism>
<dbReference type="AlphaFoldDB" id="A0A014MS04"/>
<reference evidence="2 3" key="1">
    <citation type="submission" date="2014-01" db="EMBL/GenBank/DDBJ databases">
        <title>Interspecies Systems Biology Uncovers Metabolites Affecting C. elegans Gene Expression and Life History Traits.</title>
        <authorList>
            <person name="Watson E."/>
            <person name="Macneil L.T."/>
            <person name="Ritter A.D."/>
            <person name="Yilmaz L.S."/>
            <person name="Rosebrock A.P."/>
            <person name="Caudy A.A."/>
            <person name="Walhout A.J."/>
        </authorList>
    </citation>
    <scope>NUCLEOTIDE SEQUENCE [LARGE SCALE GENOMIC DNA]</scope>
    <source>
        <strain evidence="2 3">DA1877</strain>
    </source>
</reference>
<dbReference type="InterPro" id="IPR036249">
    <property type="entry name" value="Thioredoxin-like_sf"/>
</dbReference>
<dbReference type="SUPFAM" id="SSF52833">
    <property type="entry name" value="Thioredoxin-like"/>
    <property type="match status" value="1"/>
</dbReference>
<dbReference type="PATRIC" id="fig|1457173.3.peg.1236"/>